<dbReference type="KEGG" id="rca:Rcas_1517"/>
<evidence type="ECO:0000313" key="1">
    <source>
        <dbReference type="EMBL" id="ABU57610.1"/>
    </source>
</evidence>
<reference evidence="1 2" key="1">
    <citation type="submission" date="2007-08" db="EMBL/GenBank/DDBJ databases">
        <title>Complete sequence of Roseiflexus castenholzii DSM 13941.</title>
        <authorList>
            <consortium name="US DOE Joint Genome Institute"/>
            <person name="Copeland A."/>
            <person name="Lucas S."/>
            <person name="Lapidus A."/>
            <person name="Barry K."/>
            <person name="Glavina del Rio T."/>
            <person name="Dalin E."/>
            <person name="Tice H."/>
            <person name="Pitluck S."/>
            <person name="Thompson L.S."/>
            <person name="Brettin T."/>
            <person name="Bruce D."/>
            <person name="Detter J.C."/>
            <person name="Han C."/>
            <person name="Tapia R."/>
            <person name="Schmutz J."/>
            <person name="Larimer F."/>
            <person name="Land M."/>
            <person name="Hauser L."/>
            <person name="Kyrpides N."/>
            <person name="Mikhailova N."/>
            <person name="Bryant D.A."/>
            <person name="Hanada S."/>
            <person name="Tsukatani Y."/>
            <person name="Richardson P."/>
        </authorList>
    </citation>
    <scope>NUCLEOTIDE SEQUENCE [LARGE SCALE GENOMIC DNA]</scope>
    <source>
        <strain evidence="2">DSM 13941 / HLO8</strain>
    </source>
</reference>
<dbReference type="EMBL" id="CP000804">
    <property type="protein sequence ID" value="ABU57610.1"/>
    <property type="molecule type" value="Genomic_DNA"/>
</dbReference>
<accession>A7NJE0</accession>
<dbReference type="STRING" id="383372.Rcas_1517"/>
<name>A7NJE0_ROSCS</name>
<dbReference type="AlphaFoldDB" id="A7NJE0"/>
<dbReference type="Proteomes" id="UP000000263">
    <property type="component" value="Chromosome"/>
</dbReference>
<keyword evidence="2" id="KW-1185">Reference proteome</keyword>
<dbReference type="RefSeq" id="WP_012120038.1">
    <property type="nucleotide sequence ID" value="NC_009767.1"/>
</dbReference>
<evidence type="ECO:0000313" key="2">
    <source>
        <dbReference type="Proteomes" id="UP000000263"/>
    </source>
</evidence>
<gene>
    <name evidence="1" type="ordered locus">Rcas_1517</name>
</gene>
<proteinExistence type="predicted"/>
<organism evidence="1 2">
    <name type="scientific">Roseiflexus castenholzii (strain DSM 13941 / HLO8)</name>
    <dbReference type="NCBI Taxonomy" id="383372"/>
    <lineage>
        <taxon>Bacteria</taxon>
        <taxon>Bacillati</taxon>
        <taxon>Chloroflexota</taxon>
        <taxon>Chloroflexia</taxon>
        <taxon>Chloroflexales</taxon>
        <taxon>Roseiflexineae</taxon>
        <taxon>Roseiflexaceae</taxon>
        <taxon>Roseiflexus</taxon>
    </lineage>
</organism>
<protein>
    <submittedName>
        <fullName evidence="1">Uncharacterized protein</fullName>
    </submittedName>
</protein>
<dbReference type="OrthoDB" id="163801at2"/>
<sequence>MAQTVRGPQTVLKYEVEVGEQGRIEISLPFAPGARVVVFVIPEPQDALNDLAAAAESSLAFWHNPLDDEDWNNA</sequence>
<dbReference type="HOGENOM" id="CLU_2685503_0_0_0"/>
<dbReference type="eggNOG" id="ENOG502ZKNN">
    <property type="taxonomic scope" value="Bacteria"/>
</dbReference>